<evidence type="ECO:0000313" key="4">
    <source>
        <dbReference type="Proteomes" id="UP000316360"/>
    </source>
</evidence>
<reference evidence="3 4" key="1">
    <citation type="submission" date="2019-03" db="EMBL/GenBank/DDBJ databases">
        <title>Metabolic potential of uncultured bacteria and archaea associated with petroleum seepage in deep-sea sediments.</title>
        <authorList>
            <person name="Dong X."/>
            <person name="Hubert C."/>
        </authorList>
    </citation>
    <scope>NUCLEOTIDE SEQUENCE [LARGE SCALE GENOMIC DNA]</scope>
    <source>
        <strain evidence="3">E44_bin7</strain>
    </source>
</reference>
<dbReference type="SMART" id="SM00909">
    <property type="entry name" value="Germane"/>
    <property type="match status" value="1"/>
</dbReference>
<name>A0A523RWB8_UNCAE</name>
<sequence length="194" mass="21771">MKKKSGRKKKRTRILIYILVGVVFFAAGVLVVPLLQEKGYQIKEWITKPSPPQEMKIVKLYFSESAGERLVSEERKIIASPQIDQEAKLILKELIEGPKDSSLNPTLPSQTEIRAVYVKDDCFYVDFSSSLKEKHPGGSTGELLTIYSIVNTLLENFPSQSQVQILIQGEPAETLAGHIDIRNPLSKNFSVVKQ</sequence>
<proteinExistence type="predicted"/>
<accession>A0A523RWB8</accession>
<dbReference type="EMBL" id="SOKJ01000252">
    <property type="protein sequence ID" value="TET09929.1"/>
    <property type="molecule type" value="Genomic_DNA"/>
</dbReference>
<protein>
    <submittedName>
        <fullName evidence="3">Spore germination-like protein</fullName>
    </submittedName>
</protein>
<evidence type="ECO:0000259" key="2">
    <source>
        <dbReference type="SMART" id="SM00909"/>
    </source>
</evidence>
<dbReference type="InterPro" id="IPR019606">
    <property type="entry name" value="GerMN"/>
</dbReference>
<feature type="transmembrane region" description="Helical" evidence="1">
    <location>
        <begin position="12"/>
        <end position="35"/>
    </location>
</feature>
<dbReference type="Pfam" id="PF10646">
    <property type="entry name" value="Germane"/>
    <property type="match status" value="1"/>
</dbReference>
<organism evidence="3 4">
    <name type="scientific">Aerophobetes bacterium</name>
    <dbReference type="NCBI Taxonomy" id="2030807"/>
    <lineage>
        <taxon>Bacteria</taxon>
        <taxon>Candidatus Aerophobota</taxon>
    </lineage>
</organism>
<keyword evidence="1" id="KW-0812">Transmembrane</keyword>
<evidence type="ECO:0000256" key="1">
    <source>
        <dbReference type="SAM" id="Phobius"/>
    </source>
</evidence>
<keyword evidence="1" id="KW-1133">Transmembrane helix</keyword>
<dbReference type="AlphaFoldDB" id="A0A523RWB8"/>
<dbReference type="Proteomes" id="UP000316360">
    <property type="component" value="Unassembled WGS sequence"/>
</dbReference>
<feature type="domain" description="GerMN" evidence="2">
    <location>
        <begin position="87"/>
        <end position="176"/>
    </location>
</feature>
<gene>
    <name evidence="3" type="ORF">E3J84_04560</name>
</gene>
<keyword evidence="1" id="KW-0472">Membrane</keyword>
<comment type="caution">
    <text evidence="3">The sequence shown here is derived from an EMBL/GenBank/DDBJ whole genome shotgun (WGS) entry which is preliminary data.</text>
</comment>
<evidence type="ECO:0000313" key="3">
    <source>
        <dbReference type="EMBL" id="TET09929.1"/>
    </source>
</evidence>